<dbReference type="PANTHER" id="PTHR35617">
    <property type="entry name" value="PHAGE_INTEGRASE DOMAIN-CONTAINING PROTEIN"/>
    <property type="match status" value="1"/>
</dbReference>
<feature type="compositionally biased region" description="Low complexity" evidence="1">
    <location>
        <begin position="18"/>
        <end position="27"/>
    </location>
</feature>
<feature type="compositionally biased region" description="Basic and acidic residues" evidence="1">
    <location>
        <begin position="28"/>
        <end position="45"/>
    </location>
</feature>
<dbReference type="Proteomes" id="UP001292094">
    <property type="component" value="Unassembled WGS sequence"/>
</dbReference>
<organism evidence="2 3">
    <name type="scientific">Petrolisthes manimaculis</name>
    <dbReference type="NCBI Taxonomy" id="1843537"/>
    <lineage>
        <taxon>Eukaryota</taxon>
        <taxon>Metazoa</taxon>
        <taxon>Ecdysozoa</taxon>
        <taxon>Arthropoda</taxon>
        <taxon>Crustacea</taxon>
        <taxon>Multicrustacea</taxon>
        <taxon>Malacostraca</taxon>
        <taxon>Eumalacostraca</taxon>
        <taxon>Eucarida</taxon>
        <taxon>Decapoda</taxon>
        <taxon>Pleocyemata</taxon>
        <taxon>Anomura</taxon>
        <taxon>Galatheoidea</taxon>
        <taxon>Porcellanidae</taxon>
        <taxon>Petrolisthes</taxon>
    </lineage>
</organism>
<proteinExistence type="predicted"/>
<dbReference type="AlphaFoldDB" id="A0AAE1UHI0"/>
<name>A0AAE1UHI0_9EUCA</name>
<reference evidence="2" key="1">
    <citation type="submission" date="2023-11" db="EMBL/GenBank/DDBJ databases">
        <title>Genome assemblies of two species of porcelain crab, Petrolisthes cinctipes and Petrolisthes manimaculis (Anomura: Porcellanidae).</title>
        <authorList>
            <person name="Angst P."/>
        </authorList>
    </citation>
    <scope>NUCLEOTIDE SEQUENCE</scope>
    <source>
        <strain evidence="2">PB745_02</strain>
        <tissue evidence="2">Gill</tissue>
    </source>
</reference>
<protein>
    <submittedName>
        <fullName evidence="2">Uncharacterized protein</fullName>
    </submittedName>
</protein>
<accession>A0AAE1UHI0</accession>
<sequence>MVDQGNSQAKPNQDTPRRASSSSSVSRDNSRPRREDDQLRLESKRSNVGSNGSSSKRYCAAQPPSDGNQPSGSQPAGSQQCPPSLPSTSQAGSAEILPALEHKLDLLTNLLSGLVDKLDNRVTPSVSPSAENVFSGCHDLSLSDSEDGEEYEVVSHGPDPLDGLEALVHTHAGVQPATSDDDSEFLKALSELSGIFLSEEASIVNASLRRRPVADSVKITANKIKVPSNVPNMKFPETNPPIVRAMSVGGKLVDARLTHINGLLTKALVPITQKEVARIHVNDTALAELCKWECEVGTEELFPFDVVKKCDEIHKTKKLGRPSFHPFKTTRNRGFVSNRQDYRKPSFKAFFRPEAALREEDAALQNPSVTQPSYHWPDIEEDSRRQGDVPNNSAALAYPGLVPYCPPVTDCIPGPSPTRLLSTPTRPVACSSSGSKECRNEKGRGYSSMNIIRSAISAIANIDAKPAGQHPLICRFMKAVFLSLDTTWYPDVVLTHLRSLGPNEGISVIQLSKKLVMLMLLVSVQSGHTLRLLDIRNMTVSRSEVSFRIGDLLKTSRPGVHPSELVFTAYAPERLLCVYTTICDYLDRTAGLRGPTTRFFLTTK</sequence>
<keyword evidence="3" id="KW-1185">Reference proteome</keyword>
<evidence type="ECO:0000313" key="2">
    <source>
        <dbReference type="EMBL" id="KAK4318784.1"/>
    </source>
</evidence>
<dbReference type="EMBL" id="JAWZYT010000798">
    <property type="protein sequence ID" value="KAK4318784.1"/>
    <property type="molecule type" value="Genomic_DNA"/>
</dbReference>
<feature type="compositionally biased region" description="Low complexity" evidence="1">
    <location>
        <begin position="69"/>
        <end position="82"/>
    </location>
</feature>
<feature type="region of interest" description="Disordered" evidence="1">
    <location>
        <begin position="362"/>
        <end position="392"/>
    </location>
</feature>
<comment type="caution">
    <text evidence="2">The sequence shown here is derived from an EMBL/GenBank/DDBJ whole genome shotgun (WGS) entry which is preliminary data.</text>
</comment>
<evidence type="ECO:0000256" key="1">
    <source>
        <dbReference type="SAM" id="MobiDB-lite"/>
    </source>
</evidence>
<feature type="region of interest" description="Disordered" evidence="1">
    <location>
        <begin position="422"/>
        <end position="442"/>
    </location>
</feature>
<evidence type="ECO:0000313" key="3">
    <source>
        <dbReference type="Proteomes" id="UP001292094"/>
    </source>
</evidence>
<feature type="compositionally biased region" description="Polar residues" evidence="1">
    <location>
        <begin position="46"/>
        <end position="56"/>
    </location>
</feature>
<feature type="compositionally biased region" description="Polar residues" evidence="1">
    <location>
        <begin position="422"/>
        <end position="435"/>
    </location>
</feature>
<feature type="region of interest" description="Disordered" evidence="1">
    <location>
        <begin position="1"/>
        <end position="90"/>
    </location>
</feature>
<gene>
    <name evidence="2" type="ORF">Pmani_010207</name>
</gene>
<dbReference type="PANTHER" id="PTHR35617:SF3">
    <property type="entry name" value="CORE-BINDING (CB) DOMAIN-CONTAINING PROTEIN"/>
    <property type="match status" value="1"/>
</dbReference>
<feature type="compositionally biased region" description="Polar residues" evidence="1">
    <location>
        <begin position="1"/>
        <end position="14"/>
    </location>
</feature>